<sequence>MLETAFTWLVGTAAGRWILVALLAIAAGIVAYRVVYAKGQDEERLKATQRTIEVLTTKVTTDEEIRSLPRADRRKRLRTYARD</sequence>
<evidence type="ECO:0000256" key="1">
    <source>
        <dbReference type="SAM" id="Phobius"/>
    </source>
</evidence>
<dbReference type="EMBL" id="JANX01000001">
    <property type="protein sequence ID" value="KGM36117.1"/>
    <property type="molecule type" value="Genomic_DNA"/>
</dbReference>
<organism evidence="2 3">
    <name type="scientific">Inquilinus limosus MP06</name>
    <dbReference type="NCBI Taxonomy" id="1398085"/>
    <lineage>
        <taxon>Bacteria</taxon>
        <taxon>Pseudomonadati</taxon>
        <taxon>Pseudomonadota</taxon>
        <taxon>Alphaproteobacteria</taxon>
        <taxon>Rhodospirillales</taxon>
        <taxon>Rhodospirillaceae</taxon>
        <taxon>Inquilinus</taxon>
    </lineage>
</organism>
<evidence type="ECO:0000313" key="2">
    <source>
        <dbReference type="EMBL" id="KGM36117.1"/>
    </source>
</evidence>
<dbReference type="AlphaFoldDB" id="A0A0A0DGJ5"/>
<feature type="transmembrane region" description="Helical" evidence="1">
    <location>
        <begin position="17"/>
        <end position="36"/>
    </location>
</feature>
<protein>
    <submittedName>
        <fullName evidence="2">Uncharacterized protein</fullName>
    </submittedName>
</protein>
<dbReference type="RefSeq" id="WP_034830449.1">
    <property type="nucleotide sequence ID" value="NZ_JANX01000001.1"/>
</dbReference>
<evidence type="ECO:0000313" key="3">
    <source>
        <dbReference type="Proteomes" id="UP000029995"/>
    </source>
</evidence>
<comment type="caution">
    <text evidence="2">The sequence shown here is derived from an EMBL/GenBank/DDBJ whole genome shotgun (WGS) entry which is preliminary data.</text>
</comment>
<accession>A0A0A0DGJ5</accession>
<keyword evidence="1" id="KW-1133">Transmembrane helix</keyword>
<keyword evidence="1" id="KW-0472">Membrane</keyword>
<gene>
    <name evidence="2" type="ORF">P409_00265</name>
</gene>
<keyword evidence="1" id="KW-0812">Transmembrane</keyword>
<proteinExistence type="predicted"/>
<reference evidence="2 3" key="1">
    <citation type="submission" date="2014-01" db="EMBL/GenBank/DDBJ databases">
        <title>Genome sequence determination for a cystic fibrosis isolate, Inquilinus limosus.</title>
        <authorList>
            <person name="Pino M."/>
            <person name="Di Conza J."/>
            <person name="Gutkind G."/>
        </authorList>
    </citation>
    <scope>NUCLEOTIDE SEQUENCE [LARGE SCALE GENOMIC DNA]</scope>
    <source>
        <strain evidence="2 3">MP06</strain>
    </source>
</reference>
<name>A0A0A0DGJ5_9PROT</name>
<dbReference type="Proteomes" id="UP000029995">
    <property type="component" value="Unassembled WGS sequence"/>
</dbReference>